<gene>
    <name evidence="3" type="ORF">POM99_19870</name>
</gene>
<proteinExistence type="predicted"/>
<evidence type="ECO:0000256" key="2">
    <source>
        <dbReference type="SAM" id="SignalP"/>
    </source>
</evidence>
<feature type="chain" id="PRO_5045565066" description="Secreted protein" evidence="2">
    <location>
        <begin position="29"/>
        <end position="135"/>
    </location>
</feature>
<sequence length="135" mass="14215">MSKFAQSRSGLAILAGFASLTISGLVVAAEAGEHPAAQQVPQAMGPVHRQAMAGMMRQMQQCMSEEGNTGETGREAIRARMSQRMHKCAEEMMPAGMPHHQEGKEDEGTEGKPEAGEQHHAAPGGEAAPKSDAGH</sequence>
<keyword evidence="2" id="KW-0732">Signal</keyword>
<protein>
    <recommendedName>
        <fullName evidence="5">Secreted protein</fullName>
    </recommendedName>
</protein>
<evidence type="ECO:0000313" key="3">
    <source>
        <dbReference type="EMBL" id="MDF8335470.1"/>
    </source>
</evidence>
<comment type="caution">
    <text evidence="3">The sequence shown here is derived from an EMBL/GenBank/DDBJ whole genome shotgun (WGS) entry which is preliminary data.</text>
</comment>
<feature type="compositionally biased region" description="Basic and acidic residues" evidence="1">
    <location>
        <begin position="109"/>
        <end position="120"/>
    </location>
</feature>
<organism evidence="3 4">
    <name type="scientific">Novosphingobium cyanobacteriorum</name>
    <dbReference type="NCBI Taxonomy" id="3024215"/>
    <lineage>
        <taxon>Bacteria</taxon>
        <taxon>Pseudomonadati</taxon>
        <taxon>Pseudomonadota</taxon>
        <taxon>Alphaproteobacteria</taxon>
        <taxon>Sphingomonadales</taxon>
        <taxon>Sphingomonadaceae</taxon>
        <taxon>Novosphingobium</taxon>
    </lineage>
</organism>
<name>A0ABT6CNJ5_9SPHN</name>
<dbReference type="EMBL" id="JAROCY010000028">
    <property type="protein sequence ID" value="MDF8335470.1"/>
    <property type="molecule type" value="Genomic_DNA"/>
</dbReference>
<accession>A0ABT6CNJ5</accession>
<evidence type="ECO:0000256" key="1">
    <source>
        <dbReference type="SAM" id="MobiDB-lite"/>
    </source>
</evidence>
<dbReference type="Proteomes" id="UP001222770">
    <property type="component" value="Unassembled WGS sequence"/>
</dbReference>
<keyword evidence="4" id="KW-1185">Reference proteome</keyword>
<evidence type="ECO:0008006" key="5">
    <source>
        <dbReference type="Google" id="ProtNLM"/>
    </source>
</evidence>
<dbReference type="RefSeq" id="WP_277280431.1">
    <property type="nucleotide sequence ID" value="NZ_JAROCY010000028.1"/>
</dbReference>
<evidence type="ECO:0000313" key="4">
    <source>
        <dbReference type="Proteomes" id="UP001222770"/>
    </source>
</evidence>
<reference evidence="3 4" key="1">
    <citation type="submission" date="2023-03" db="EMBL/GenBank/DDBJ databases">
        <title>Novosphingobium cyanobacteriorum sp. nov., isolated from a eutrophic reservoir during the Microcystis bloom period.</title>
        <authorList>
            <person name="Kang M."/>
            <person name="Le V."/>
            <person name="Ko S.-R."/>
            <person name="Lee S.-A."/>
            <person name="Ahn C.-Y."/>
        </authorList>
    </citation>
    <scope>NUCLEOTIDE SEQUENCE [LARGE SCALE GENOMIC DNA]</scope>
    <source>
        <strain evidence="3 4">HBC54</strain>
    </source>
</reference>
<feature type="signal peptide" evidence="2">
    <location>
        <begin position="1"/>
        <end position="28"/>
    </location>
</feature>
<feature type="region of interest" description="Disordered" evidence="1">
    <location>
        <begin position="93"/>
        <end position="135"/>
    </location>
</feature>